<evidence type="ECO:0000256" key="1">
    <source>
        <dbReference type="ARBA" id="ARBA00004496"/>
    </source>
</evidence>
<dbReference type="PRINTS" id="PR00598">
    <property type="entry name" value="HTHMARR"/>
</dbReference>
<dbReference type="Proteomes" id="UP000323257">
    <property type="component" value="Unassembled WGS sequence"/>
</dbReference>
<sequence>MDANPLLFLDNQLCFALYASSREVTKLYRPFLDELGLTYTQYVTMLVLWEKDEIPVKTLGERLHLDSGTLTPLLKKLEAAGLVLRARDPQDERSVIVRLTEQGHGLKAKVEDLPARVFCQTRLSPEEIVKLRDQLHALTRTISELAGCKTERV</sequence>
<proteinExistence type="predicted"/>
<evidence type="ECO:0000256" key="2">
    <source>
        <dbReference type="ARBA" id="ARBA00022490"/>
    </source>
</evidence>
<dbReference type="RefSeq" id="WP_148929489.1">
    <property type="nucleotide sequence ID" value="NZ_VNHS01000004.1"/>
</dbReference>
<feature type="domain" description="HTH marR-type" evidence="6">
    <location>
        <begin position="10"/>
        <end position="140"/>
    </location>
</feature>
<organism evidence="7 8">
    <name type="scientific">Paenibacillus methanolicus</name>
    <dbReference type="NCBI Taxonomy" id="582686"/>
    <lineage>
        <taxon>Bacteria</taxon>
        <taxon>Bacillati</taxon>
        <taxon>Bacillota</taxon>
        <taxon>Bacilli</taxon>
        <taxon>Bacillales</taxon>
        <taxon>Paenibacillaceae</taxon>
        <taxon>Paenibacillus</taxon>
    </lineage>
</organism>
<dbReference type="AlphaFoldDB" id="A0A5S5C826"/>
<dbReference type="GO" id="GO:0003677">
    <property type="term" value="F:DNA binding"/>
    <property type="evidence" value="ECO:0007669"/>
    <property type="project" value="UniProtKB-KW"/>
</dbReference>
<dbReference type="PROSITE" id="PS50995">
    <property type="entry name" value="HTH_MARR_2"/>
    <property type="match status" value="1"/>
</dbReference>
<dbReference type="Pfam" id="PF22381">
    <property type="entry name" value="Staph_reg_Sar_Rot"/>
    <property type="match status" value="1"/>
</dbReference>
<comment type="caution">
    <text evidence="7">The sequence shown here is derived from an EMBL/GenBank/DDBJ whole genome shotgun (WGS) entry which is preliminary data.</text>
</comment>
<dbReference type="SUPFAM" id="SSF46785">
    <property type="entry name" value="Winged helix' DNA-binding domain"/>
    <property type="match status" value="1"/>
</dbReference>
<evidence type="ECO:0000313" key="7">
    <source>
        <dbReference type="EMBL" id="TYP75561.1"/>
    </source>
</evidence>
<dbReference type="EMBL" id="VNHS01000004">
    <property type="protein sequence ID" value="TYP75561.1"/>
    <property type="molecule type" value="Genomic_DNA"/>
</dbReference>
<dbReference type="SMART" id="SM00347">
    <property type="entry name" value="HTH_MARR"/>
    <property type="match status" value="1"/>
</dbReference>
<evidence type="ECO:0000313" key="8">
    <source>
        <dbReference type="Proteomes" id="UP000323257"/>
    </source>
</evidence>
<keyword evidence="2" id="KW-0963">Cytoplasm</keyword>
<dbReference type="GO" id="GO:0003700">
    <property type="term" value="F:DNA-binding transcription factor activity"/>
    <property type="evidence" value="ECO:0007669"/>
    <property type="project" value="InterPro"/>
</dbReference>
<accession>A0A5S5C826</accession>
<dbReference type="InterPro" id="IPR036390">
    <property type="entry name" value="WH_DNA-bd_sf"/>
</dbReference>
<gene>
    <name evidence="7" type="ORF">BCM02_104240</name>
</gene>
<keyword evidence="3" id="KW-0805">Transcription regulation</keyword>
<keyword evidence="5" id="KW-0804">Transcription</keyword>
<evidence type="ECO:0000259" key="6">
    <source>
        <dbReference type="PROSITE" id="PS50995"/>
    </source>
</evidence>
<dbReference type="InterPro" id="IPR036388">
    <property type="entry name" value="WH-like_DNA-bd_sf"/>
</dbReference>
<dbReference type="GO" id="GO:0005737">
    <property type="term" value="C:cytoplasm"/>
    <property type="evidence" value="ECO:0007669"/>
    <property type="project" value="UniProtKB-SubCell"/>
</dbReference>
<dbReference type="PANTHER" id="PTHR33164">
    <property type="entry name" value="TRANSCRIPTIONAL REGULATOR, MARR FAMILY"/>
    <property type="match status" value="1"/>
</dbReference>
<evidence type="ECO:0000256" key="4">
    <source>
        <dbReference type="ARBA" id="ARBA00023125"/>
    </source>
</evidence>
<keyword evidence="8" id="KW-1185">Reference proteome</keyword>
<dbReference type="InterPro" id="IPR000835">
    <property type="entry name" value="HTH_MarR-typ"/>
</dbReference>
<protein>
    <submittedName>
        <fullName evidence="7">DNA-binding MarR family transcriptional regulator</fullName>
    </submittedName>
</protein>
<keyword evidence="4 7" id="KW-0238">DNA-binding</keyword>
<name>A0A5S5C826_9BACL</name>
<dbReference type="GO" id="GO:0006950">
    <property type="term" value="P:response to stress"/>
    <property type="evidence" value="ECO:0007669"/>
    <property type="project" value="TreeGrafter"/>
</dbReference>
<dbReference type="FunFam" id="1.10.10.10:FF:000163">
    <property type="entry name" value="MarR family transcriptional regulator"/>
    <property type="match status" value="1"/>
</dbReference>
<comment type="subcellular location">
    <subcellularLocation>
        <location evidence="1">Cytoplasm</location>
    </subcellularLocation>
</comment>
<reference evidence="7 8" key="1">
    <citation type="submission" date="2019-07" db="EMBL/GenBank/DDBJ databases">
        <title>Genomic Encyclopedia of Type Strains, Phase III (KMG-III): the genomes of soil and plant-associated and newly described type strains.</title>
        <authorList>
            <person name="Whitman W."/>
        </authorList>
    </citation>
    <scope>NUCLEOTIDE SEQUENCE [LARGE SCALE GENOMIC DNA]</scope>
    <source>
        <strain evidence="7 8">BL24</strain>
    </source>
</reference>
<evidence type="ECO:0000256" key="5">
    <source>
        <dbReference type="ARBA" id="ARBA00023163"/>
    </source>
</evidence>
<dbReference type="InterPro" id="IPR055166">
    <property type="entry name" value="Transc_reg_Sar_Rot_HTH"/>
</dbReference>
<dbReference type="Gene3D" id="1.10.10.10">
    <property type="entry name" value="Winged helix-like DNA-binding domain superfamily/Winged helix DNA-binding domain"/>
    <property type="match status" value="1"/>
</dbReference>
<dbReference type="InterPro" id="IPR039422">
    <property type="entry name" value="MarR/SlyA-like"/>
</dbReference>
<evidence type="ECO:0000256" key="3">
    <source>
        <dbReference type="ARBA" id="ARBA00023015"/>
    </source>
</evidence>
<dbReference type="OrthoDB" id="9806864at2"/>
<dbReference type="PANTHER" id="PTHR33164:SF5">
    <property type="entry name" value="ORGANIC HYDROPEROXIDE RESISTANCE TRANSCRIPTIONAL REGULATOR"/>
    <property type="match status" value="1"/>
</dbReference>